<feature type="domain" description="Carboxylesterase type B" evidence="2">
    <location>
        <begin position="388"/>
        <end position="498"/>
    </location>
</feature>
<dbReference type="OMA" id="EYIANIY"/>
<reference evidence="4" key="1">
    <citation type="journal article" date="2017" name="Nat. Ecol. Evol.">
        <title>Genome expansion and lineage-specific genetic innovations in the forest pathogenic fungi Armillaria.</title>
        <authorList>
            <person name="Sipos G."/>
            <person name="Prasanna A.N."/>
            <person name="Walter M.C."/>
            <person name="O'Connor E."/>
            <person name="Balint B."/>
            <person name="Krizsan K."/>
            <person name="Kiss B."/>
            <person name="Hess J."/>
            <person name="Varga T."/>
            <person name="Slot J."/>
            <person name="Riley R."/>
            <person name="Boka B."/>
            <person name="Rigling D."/>
            <person name="Barry K."/>
            <person name="Lee J."/>
            <person name="Mihaltcheva S."/>
            <person name="LaButti K."/>
            <person name="Lipzen A."/>
            <person name="Waldron R."/>
            <person name="Moloney N.M."/>
            <person name="Sperisen C."/>
            <person name="Kredics L."/>
            <person name="Vagvoelgyi C."/>
            <person name="Patrignani A."/>
            <person name="Fitzpatrick D."/>
            <person name="Nagy I."/>
            <person name="Doyle S."/>
            <person name="Anderson J.B."/>
            <person name="Grigoriev I.V."/>
            <person name="Gueldener U."/>
            <person name="Muensterkoetter M."/>
            <person name="Nagy L.G."/>
        </authorList>
    </citation>
    <scope>NUCLEOTIDE SEQUENCE [LARGE SCALE GENOMIC DNA]</scope>
    <source>
        <strain evidence="4">Ar21-2</strain>
    </source>
</reference>
<proteinExistence type="predicted"/>
<dbReference type="PANTHER" id="PTHR11559">
    <property type="entry name" value="CARBOXYLESTERASE"/>
    <property type="match status" value="1"/>
</dbReference>
<accession>A0A2H3DDY1</accession>
<dbReference type="SUPFAM" id="SSF53474">
    <property type="entry name" value="alpha/beta-Hydrolases"/>
    <property type="match status" value="1"/>
</dbReference>
<feature type="chain" id="PRO_5013870741" evidence="1">
    <location>
        <begin position="17"/>
        <end position="508"/>
    </location>
</feature>
<sequence length="508" mass="55272">MLIVISVLCYALLAAAAPEVQLGKKLIGRDVTGLQQEFFGGIPFAEPPVGALHLQRPVLKTDIDADEFDAQDFGLPCLQRFYTNGGNNRDAISEDCLTINIFRPMGASSENPLPVLLWTYRGGFFAGASSSFDGSNIVAQSVTRGTPIIYVNRNYRIGPLGFPQGQEADDRGKLNLGVRDQLAALEWVQENIGFFGGLNNGAGAMLTNLLFLNTSVSNLARAAIFESGSVSSPVTYNASTRESAWQNFVAGTRCESVAGTQNTFDCLQAANSSAIYEGFVEAYALAIEGFPFDPALDGPSGLLPDLPSRLWAKGEFATLHFISGTNLDEATPTRTSRITATYSPFPPTIPDAILERLLELYPDDPSFGSPYGTENETFGLPSGFKRTAVQAGVKAYGYQFTQNSSLYLSEWGVPHGSEILFIYGTLHSSTEPESSILLGEMMVDYWVSFATSLDPNDGLGMSRPFWQQYTPEDGVLLHLHGDNTTVIPDDYRKEQIDFIRDDAEVSSR</sequence>
<dbReference type="InterPro" id="IPR002018">
    <property type="entry name" value="CarbesteraseB"/>
</dbReference>
<dbReference type="InterPro" id="IPR029058">
    <property type="entry name" value="AB_hydrolase_fold"/>
</dbReference>
<evidence type="ECO:0000313" key="3">
    <source>
        <dbReference type="EMBL" id="PBK86463.1"/>
    </source>
</evidence>
<dbReference type="OrthoDB" id="408631at2759"/>
<protein>
    <submittedName>
        <fullName evidence="3">Alpha/beta-hydrolase</fullName>
    </submittedName>
</protein>
<keyword evidence="4" id="KW-1185">Reference proteome</keyword>
<feature type="signal peptide" evidence="1">
    <location>
        <begin position="1"/>
        <end position="16"/>
    </location>
</feature>
<dbReference type="EMBL" id="KZ293684">
    <property type="protein sequence ID" value="PBK86463.1"/>
    <property type="molecule type" value="Genomic_DNA"/>
</dbReference>
<evidence type="ECO:0000256" key="1">
    <source>
        <dbReference type="SAM" id="SignalP"/>
    </source>
</evidence>
<evidence type="ECO:0000259" key="2">
    <source>
        <dbReference type="Pfam" id="PF00135"/>
    </source>
</evidence>
<evidence type="ECO:0000313" key="4">
    <source>
        <dbReference type="Proteomes" id="UP000217790"/>
    </source>
</evidence>
<dbReference type="Proteomes" id="UP000217790">
    <property type="component" value="Unassembled WGS sequence"/>
</dbReference>
<keyword evidence="1" id="KW-0732">Signal</keyword>
<keyword evidence="3" id="KW-0378">Hydrolase</keyword>
<dbReference type="PROSITE" id="PS00941">
    <property type="entry name" value="CARBOXYLESTERASE_B_2"/>
    <property type="match status" value="1"/>
</dbReference>
<dbReference type="GO" id="GO:0016787">
    <property type="term" value="F:hydrolase activity"/>
    <property type="evidence" value="ECO:0007669"/>
    <property type="project" value="UniProtKB-KW"/>
</dbReference>
<dbReference type="STRING" id="47427.A0A2H3DDY1"/>
<dbReference type="AlphaFoldDB" id="A0A2H3DDY1"/>
<dbReference type="InterPro" id="IPR050309">
    <property type="entry name" value="Type-B_Carboxylest/Lipase"/>
</dbReference>
<feature type="domain" description="Carboxylesterase type B" evidence="2">
    <location>
        <begin position="35"/>
        <end position="333"/>
    </location>
</feature>
<dbReference type="Pfam" id="PF00135">
    <property type="entry name" value="COesterase"/>
    <property type="match status" value="2"/>
</dbReference>
<dbReference type="InterPro" id="IPR019819">
    <property type="entry name" value="Carboxylesterase_B_CS"/>
</dbReference>
<dbReference type="InParanoid" id="A0A2H3DDY1"/>
<dbReference type="Gene3D" id="3.40.50.1820">
    <property type="entry name" value="alpha/beta hydrolase"/>
    <property type="match status" value="1"/>
</dbReference>
<gene>
    <name evidence="3" type="ORF">ARMGADRAFT_1047900</name>
</gene>
<organism evidence="3 4">
    <name type="scientific">Armillaria gallica</name>
    <name type="common">Bulbous honey fungus</name>
    <name type="synonym">Armillaria bulbosa</name>
    <dbReference type="NCBI Taxonomy" id="47427"/>
    <lineage>
        <taxon>Eukaryota</taxon>
        <taxon>Fungi</taxon>
        <taxon>Dikarya</taxon>
        <taxon>Basidiomycota</taxon>
        <taxon>Agaricomycotina</taxon>
        <taxon>Agaricomycetes</taxon>
        <taxon>Agaricomycetidae</taxon>
        <taxon>Agaricales</taxon>
        <taxon>Marasmiineae</taxon>
        <taxon>Physalacriaceae</taxon>
        <taxon>Armillaria</taxon>
    </lineage>
</organism>
<name>A0A2H3DDY1_ARMGA</name>